<reference evidence="5" key="1">
    <citation type="submission" date="2014-03" db="EMBL/GenBank/DDBJ databases">
        <title>Draft Genome Sequence of Mycobacterium cosmeticum DSM 44829.</title>
        <authorList>
            <person name="Croce O."/>
            <person name="Robert C."/>
            <person name="Raoult D."/>
            <person name="Drancourt M."/>
        </authorList>
    </citation>
    <scope>NUCLEOTIDE SEQUENCE [LARGE SCALE GENOMIC DNA]</scope>
    <source>
        <strain evidence="5">DSM 44829</strain>
    </source>
</reference>
<sequence length="207" mass="22310">MPVLSSAARTDETEDTASEADCGESSDEDATDPALDPTQPAEPRRRRPKLSTVLAYIAVSAGIAMLAVSGYLLREHRAYEQEQQRRDEFARAASQAVITLMSIDSAKVADNVRQIIDNSAGQFRDDFQAEADDFIKTAQASKAATKATAQVAAVETMTANSATVLVTAATTVSDDAGANQQPRSWRLSVDMERDGEQIKLAKVEFIP</sequence>
<dbReference type="RefSeq" id="WP_191262575.1">
    <property type="nucleotide sequence ID" value="NZ_CCBB010000003.1"/>
</dbReference>
<proteinExistence type="predicted"/>
<evidence type="ECO:0000256" key="2">
    <source>
        <dbReference type="ARBA" id="ARBA00023136"/>
    </source>
</evidence>
<dbReference type="PANTHER" id="PTHR37042:SF4">
    <property type="entry name" value="OUTER MEMBRANE PROTEIN RV1973"/>
    <property type="match status" value="1"/>
</dbReference>
<name>W9BM87_MYCCO</name>
<dbReference type="EMBL" id="CCBB010000003">
    <property type="protein sequence ID" value="CDO10970.1"/>
    <property type="molecule type" value="Genomic_DNA"/>
</dbReference>
<dbReference type="Proteomes" id="UP000028870">
    <property type="component" value="Unassembled WGS sequence"/>
</dbReference>
<evidence type="ECO:0000256" key="1">
    <source>
        <dbReference type="ARBA" id="ARBA00004370"/>
    </source>
</evidence>
<keyword evidence="4" id="KW-1133">Transmembrane helix</keyword>
<dbReference type="GO" id="GO:0016020">
    <property type="term" value="C:membrane"/>
    <property type="evidence" value="ECO:0007669"/>
    <property type="project" value="UniProtKB-SubCell"/>
</dbReference>
<feature type="compositionally biased region" description="Acidic residues" evidence="3">
    <location>
        <begin position="12"/>
        <end position="31"/>
    </location>
</feature>
<reference evidence="5" key="2">
    <citation type="submission" date="2014-03" db="EMBL/GenBank/DDBJ databases">
        <authorList>
            <person name="Urmite Genomes"/>
        </authorList>
    </citation>
    <scope>NUCLEOTIDE SEQUENCE</scope>
    <source>
        <strain evidence="5">DSM 44829</strain>
    </source>
</reference>
<evidence type="ECO:0000256" key="3">
    <source>
        <dbReference type="SAM" id="MobiDB-lite"/>
    </source>
</evidence>
<feature type="transmembrane region" description="Helical" evidence="4">
    <location>
        <begin position="53"/>
        <end position="73"/>
    </location>
</feature>
<gene>
    <name evidence="5" type="ORF">BN977_05811</name>
</gene>
<evidence type="ECO:0000256" key="4">
    <source>
        <dbReference type="SAM" id="Phobius"/>
    </source>
</evidence>
<evidence type="ECO:0000313" key="6">
    <source>
        <dbReference type="Proteomes" id="UP000028870"/>
    </source>
</evidence>
<dbReference type="AlphaFoldDB" id="W9BM87"/>
<keyword evidence="6" id="KW-1185">Reference proteome</keyword>
<keyword evidence="2 4" id="KW-0472">Membrane</keyword>
<keyword evidence="4" id="KW-0812">Transmembrane</keyword>
<organism evidence="5 6">
    <name type="scientific">Mycolicibacterium cosmeticum</name>
    <dbReference type="NCBI Taxonomy" id="258533"/>
    <lineage>
        <taxon>Bacteria</taxon>
        <taxon>Bacillati</taxon>
        <taxon>Actinomycetota</taxon>
        <taxon>Actinomycetes</taxon>
        <taxon>Mycobacteriales</taxon>
        <taxon>Mycobacteriaceae</taxon>
        <taxon>Mycolicibacterium</taxon>
    </lineage>
</organism>
<evidence type="ECO:0000313" key="5">
    <source>
        <dbReference type="EMBL" id="CDO10970.1"/>
    </source>
</evidence>
<dbReference type="STRING" id="258533.BN977_05811"/>
<comment type="subcellular location">
    <subcellularLocation>
        <location evidence="1">Membrane</location>
    </subcellularLocation>
</comment>
<accession>W9BM87</accession>
<comment type="caution">
    <text evidence="5">The sequence shown here is derived from an EMBL/GenBank/DDBJ whole genome shotgun (WGS) entry which is preliminary data.</text>
</comment>
<dbReference type="eggNOG" id="ENOG50343EN">
    <property type="taxonomic scope" value="Bacteria"/>
</dbReference>
<dbReference type="PANTHER" id="PTHR37042">
    <property type="entry name" value="OUTER MEMBRANE PROTEIN RV1973"/>
    <property type="match status" value="1"/>
</dbReference>
<protein>
    <submittedName>
        <fullName evidence="5">Membrane protein</fullName>
    </submittedName>
</protein>
<feature type="region of interest" description="Disordered" evidence="3">
    <location>
        <begin position="1"/>
        <end position="47"/>
    </location>
</feature>